<dbReference type="AlphaFoldDB" id="A0A517N9W9"/>
<dbReference type="Proteomes" id="UP000318538">
    <property type="component" value="Chromosome"/>
</dbReference>
<gene>
    <name evidence="1" type="ORF">K227x_23190</name>
</gene>
<evidence type="ECO:0000313" key="2">
    <source>
        <dbReference type="Proteomes" id="UP000318538"/>
    </source>
</evidence>
<reference evidence="1 2" key="1">
    <citation type="submission" date="2019-02" db="EMBL/GenBank/DDBJ databases">
        <title>Deep-cultivation of Planctomycetes and their phenomic and genomic characterization uncovers novel biology.</title>
        <authorList>
            <person name="Wiegand S."/>
            <person name="Jogler M."/>
            <person name="Boedeker C."/>
            <person name="Pinto D."/>
            <person name="Vollmers J."/>
            <person name="Rivas-Marin E."/>
            <person name="Kohn T."/>
            <person name="Peeters S.H."/>
            <person name="Heuer A."/>
            <person name="Rast P."/>
            <person name="Oberbeckmann S."/>
            <person name="Bunk B."/>
            <person name="Jeske O."/>
            <person name="Meyerdierks A."/>
            <person name="Storesund J.E."/>
            <person name="Kallscheuer N."/>
            <person name="Luecker S."/>
            <person name="Lage O.M."/>
            <person name="Pohl T."/>
            <person name="Merkel B.J."/>
            <person name="Hornburger P."/>
            <person name="Mueller R.-W."/>
            <person name="Bruemmer F."/>
            <person name="Labrenz M."/>
            <person name="Spormann A.M."/>
            <person name="Op den Camp H."/>
            <person name="Overmann J."/>
            <person name="Amann R."/>
            <person name="Jetten M.S.M."/>
            <person name="Mascher T."/>
            <person name="Medema M.H."/>
            <person name="Devos D.P."/>
            <person name="Kaster A.-K."/>
            <person name="Ovreas L."/>
            <person name="Rohde M."/>
            <person name="Galperin M.Y."/>
            <person name="Jogler C."/>
        </authorList>
    </citation>
    <scope>NUCLEOTIDE SEQUENCE [LARGE SCALE GENOMIC DNA]</scope>
    <source>
        <strain evidence="1 2">K22_7</strain>
    </source>
</reference>
<name>A0A517N9W9_9BACT</name>
<keyword evidence="2" id="KW-1185">Reference proteome</keyword>
<proteinExistence type="predicted"/>
<sequence>MADEGQNQAIHRSRGPCGYKWKTNRRDSVIAGRYPTHCMETPPQRSGRSDLSDPELLLCDFLWEHTVMTRCLADDVYPLHMNVGYSHGLTRAQLHATLSCMIDRGIVTASAALADADSSVTLTASGGSRWELERNPQWDCFISQRGNIADNRLTVVTLTERLGRHYIGARIAADIEVQSGPIAVRRYVNLNLLPWRHFKDLTVLRFACYPTGFGHPQWDIYYERRSWWTTLAELSSFNENRGSPGTTPTFYP</sequence>
<dbReference type="EMBL" id="CP036525">
    <property type="protein sequence ID" value="QDT03933.1"/>
    <property type="molecule type" value="Genomic_DNA"/>
</dbReference>
<organism evidence="1 2">
    <name type="scientific">Rubripirellula lacrimiformis</name>
    <dbReference type="NCBI Taxonomy" id="1930273"/>
    <lineage>
        <taxon>Bacteria</taxon>
        <taxon>Pseudomonadati</taxon>
        <taxon>Planctomycetota</taxon>
        <taxon>Planctomycetia</taxon>
        <taxon>Pirellulales</taxon>
        <taxon>Pirellulaceae</taxon>
        <taxon>Rubripirellula</taxon>
    </lineage>
</organism>
<accession>A0A517N9W9</accession>
<evidence type="ECO:0000313" key="1">
    <source>
        <dbReference type="EMBL" id="QDT03933.1"/>
    </source>
</evidence>
<dbReference type="KEGG" id="rlc:K227x_23190"/>
<protein>
    <submittedName>
        <fullName evidence="1">Uncharacterized protein</fullName>
    </submittedName>
</protein>